<reference evidence="2" key="1">
    <citation type="journal article" date="2010" name="Nat. Biotechnol.">
        <title>Draft genome sequence of the oilseed species Ricinus communis.</title>
        <authorList>
            <person name="Chan A.P."/>
            <person name="Crabtree J."/>
            <person name="Zhao Q."/>
            <person name="Lorenzi H."/>
            <person name="Orvis J."/>
            <person name="Puiu D."/>
            <person name="Melake-Berhan A."/>
            <person name="Jones K.M."/>
            <person name="Redman J."/>
            <person name="Chen G."/>
            <person name="Cahoon E.B."/>
            <person name="Gedil M."/>
            <person name="Stanke M."/>
            <person name="Haas B.J."/>
            <person name="Wortman J.R."/>
            <person name="Fraser-Liggett C.M."/>
            <person name="Ravel J."/>
            <person name="Rabinowicz P.D."/>
        </authorList>
    </citation>
    <scope>NUCLEOTIDE SEQUENCE [LARGE SCALE GENOMIC DNA]</scope>
    <source>
        <strain evidence="2">cv. Hale</strain>
    </source>
</reference>
<keyword evidence="2" id="KW-1185">Reference proteome</keyword>
<organism evidence="1 2">
    <name type="scientific">Ricinus communis</name>
    <name type="common">Castor bean</name>
    <dbReference type="NCBI Taxonomy" id="3988"/>
    <lineage>
        <taxon>Eukaryota</taxon>
        <taxon>Viridiplantae</taxon>
        <taxon>Streptophyta</taxon>
        <taxon>Embryophyta</taxon>
        <taxon>Tracheophyta</taxon>
        <taxon>Spermatophyta</taxon>
        <taxon>Magnoliopsida</taxon>
        <taxon>eudicotyledons</taxon>
        <taxon>Gunneridae</taxon>
        <taxon>Pentapetalae</taxon>
        <taxon>rosids</taxon>
        <taxon>fabids</taxon>
        <taxon>Malpighiales</taxon>
        <taxon>Euphorbiaceae</taxon>
        <taxon>Acalyphoideae</taxon>
        <taxon>Acalypheae</taxon>
        <taxon>Ricinus</taxon>
    </lineage>
</organism>
<gene>
    <name evidence="1" type="ORF">RCOM_2000420</name>
</gene>
<feature type="non-terminal residue" evidence="1">
    <location>
        <position position="67"/>
    </location>
</feature>
<sequence length="67" mass="6915">MALSFACCMSYAADDIKIVKIGSAAPTTGAIANLGKENENGARLAVEDINRHGLVVGGQKVKLELVA</sequence>
<dbReference type="InterPro" id="IPR028082">
    <property type="entry name" value="Peripla_BP_I"/>
</dbReference>
<evidence type="ECO:0000313" key="1">
    <source>
        <dbReference type="EMBL" id="EEF21973.1"/>
    </source>
</evidence>
<proteinExistence type="predicted"/>
<dbReference type="AlphaFoldDB" id="B9TQ90"/>
<dbReference type="Proteomes" id="UP000008311">
    <property type="component" value="Unassembled WGS sequence"/>
</dbReference>
<name>B9TQ90_RICCO</name>
<dbReference type="SUPFAM" id="SSF53822">
    <property type="entry name" value="Periplasmic binding protein-like I"/>
    <property type="match status" value="1"/>
</dbReference>
<accession>B9TQ90</accession>
<evidence type="ECO:0000313" key="2">
    <source>
        <dbReference type="Proteomes" id="UP000008311"/>
    </source>
</evidence>
<protein>
    <submittedName>
        <fullName evidence="1">Uncharacterized protein</fullName>
    </submittedName>
</protein>
<dbReference type="STRING" id="3988.B9TQ90"/>
<dbReference type="EMBL" id="EQ998278">
    <property type="protein sequence ID" value="EEF21973.1"/>
    <property type="molecule type" value="Genomic_DNA"/>
</dbReference>
<dbReference type="InParanoid" id="B9TQ90"/>
<dbReference type="Gene3D" id="3.40.50.2300">
    <property type="match status" value="1"/>
</dbReference>